<evidence type="ECO:0000313" key="2">
    <source>
        <dbReference type="Proteomes" id="UP001249851"/>
    </source>
</evidence>
<accession>A0AAD9Q8V0</accession>
<name>A0AAD9Q8V0_ACRCE</name>
<protein>
    <submittedName>
        <fullName evidence="1">Uncharacterized protein</fullName>
    </submittedName>
</protein>
<organism evidence="1 2">
    <name type="scientific">Acropora cervicornis</name>
    <name type="common">Staghorn coral</name>
    <dbReference type="NCBI Taxonomy" id="6130"/>
    <lineage>
        <taxon>Eukaryota</taxon>
        <taxon>Metazoa</taxon>
        <taxon>Cnidaria</taxon>
        <taxon>Anthozoa</taxon>
        <taxon>Hexacorallia</taxon>
        <taxon>Scleractinia</taxon>
        <taxon>Astrocoeniina</taxon>
        <taxon>Acroporidae</taxon>
        <taxon>Acropora</taxon>
    </lineage>
</organism>
<comment type="caution">
    <text evidence="1">The sequence shown here is derived from an EMBL/GenBank/DDBJ whole genome shotgun (WGS) entry which is preliminary data.</text>
</comment>
<evidence type="ECO:0000313" key="1">
    <source>
        <dbReference type="EMBL" id="KAK2556859.1"/>
    </source>
</evidence>
<dbReference type="AlphaFoldDB" id="A0AAD9Q8V0"/>
<dbReference type="EMBL" id="JARQWQ010000053">
    <property type="protein sequence ID" value="KAK2556859.1"/>
    <property type="molecule type" value="Genomic_DNA"/>
</dbReference>
<gene>
    <name evidence="1" type="ORF">P5673_021071</name>
</gene>
<reference evidence="1" key="1">
    <citation type="journal article" date="2023" name="G3 (Bethesda)">
        <title>Whole genome assembly and annotation of the endangered Caribbean coral Acropora cervicornis.</title>
        <authorList>
            <person name="Selwyn J.D."/>
            <person name="Vollmer S.V."/>
        </authorList>
    </citation>
    <scope>NUCLEOTIDE SEQUENCE</scope>
    <source>
        <strain evidence="1">K2</strain>
    </source>
</reference>
<proteinExistence type="predicted"/>
<dbReference type="Proteomes" id="UP001249851">
    <property type="component" value="Unassembled WGS sequence"/>
</dbReference>
<keyword evidence="2" id="KW-1185">Reference proteome</keyword>
<sequence length="67" mass="7616">MGLRKFCLFLANRSHLHLQGSQELKGKMKACGNSTELCGFLRRSSDEKSRNYEETHDAFLHTAATEN</sequence>
<reference evidence="1" key="2">
    <citation type="journal article" date="2023" name="Science">
        <title>Genomic signatures of disease resistance in endangered staghorn corals.</title>
        <authorList>
            <person name="Vollmer S.V."/>
            <person name="Selwyn J.D."/>
            <person name="Despard B.A."/>
            <person name="Roesel C.L."/>
        </authorList>
    </citation>
    <scope>NUCLEOTIDE SEQUENCE</scope>
    <source>
        <strain evidence="1">K2</strain>
    </source>
</reference>